<sequence>ADPTCSPVAGAYPVQITHLHVPQYVSNGSHAAILDCEYALGPRESINASGLVVKWFFNDGPAPVYQWIPPQRPQELGLLRGRLDLGYQATKSNASRHRALYIRNPTTDLSGEWKCLVSTFDDEDFMTKKMVVYGEWWLWCRLPAEWAGLVLTVCPRKALEIA</sequence>
<dbReference type="AlphaFoldDB" id="A0A9C6X0U8"/>
<dbReference type="PANTHER" id="PTHR21261:SF2">
    <property type="entry name" value="GH04238P-RELATED"/>
    <property type="match status" value="1"/>
</dbReference>
<feature type="non-terminal residue" evidence="3">
    <location>
        <position position="1"/>
    </location>
</feature>
<dbReference type="InterPro" id="IPR036179">
    <property type="entry name" value="Ig-like_dom_sf"/>
</dbReference>
<dbReference type="GeneID" id="127750156"/>
<evidence type="ECO:0000313" key="3">
    <source>
        <dbReference type="RefSeq" id="XP_052126873.1"/>
    </source>
</evidence>
<dbReference type="Gene3D" id="2.60.40.10">
    <property type="entry name" value="Immunoglobulins"/>
    <property type="match status" value="1"/>
</dbReference>
<keyword evidence="2" id="KW-1185">Reference proteome</keyword>
<dbReference type="Proteomes" id="UP000504606">
    <property type="component" value="Unplaced"/>
</dbReference>
<dbReference type="OrthoDB" id="6478865at2759"/>
<feature type="domain" description="Ig-like" evidence="1">
    <location>
        <begin position="7"/>
        <end position="132"/>
    </location>
</feature>
<dbReference type="RefSeq" id="XP_052126873.1">
    <property type="nucleotide sequence ID" value="XM_052270913.1"/>
</dbReference>
<dbReference type="InterPro" id="IPR007110">
    <property type="entry name" value="Ig-like_dom"/>
</dbReference>
<gene>
    <name evidence="3" type="primary">LOC127750156</name>
</gene>
<dbReference type="SUPFAM" id="SSF48726">
    <property type="entry name" value="Immunoglobulin"/>
    <property type="match status" value="1"/>
</dbReference>
<proteinExistence type="predicted"/>
<protein>
    <submittedName>
        <fullName evidence="3">Uncharacterized protein LOC127750156</fullName>
    </submittedName>
</protein>
<dbReference type="InterPro" id="IPR013783">
    <property type="entry name" value="Ig-like_fold"/>
</dbReference>
<evidence type="ECO:0000313" key="2">
    <source>
        <dbReference type="Proteomes" id="UP000504606"/>
    </source>
</evidence>
<evidence type="ECO:0000259" key="1">
    <source>
        <dbReference type="PROSITE" id="PS50835"/>
    </source>
</evidence>
<name>A0A9C6X0U8_FRAOC</name>
<dbReference type="KEGG" id="foc:127750156"/>
<reference evidence="3" key="1">
    <citation type="submission" date="2025-08" db="UniProtKB">
        <authorList>
            <consortium name="RefSeq"/>
        </authorList>
    </citation>
    <scope>IDENTIFICATION</scope>
    <source>
        <tissue evidence="3">Whole organism</tissue>
    </source>
</reference>
<dbReference type="PANTHER" id="PTHR21261">
    <property type="entry name" value="BEAT PROTEIN"/>
    <property type="match status" value="1"/>
</dbReference>
<organism evidence="2 3">
    <name type="scientific">Frankliniella occidentalis</name>
    <name type="common">Western flower thrips</name>
    <name type="synonym">Euthrips occidentalis</name>
    <dbReference type="NCBI Taxonomy" id="133901"/>
    <lineage>
        <taxon>Eukaryota</taxon>
        <taxon>Metazoa</taxon>
        <taxon>Ecdysozoa</taxon>
        <taxon>Arthropoda</taxon>
        <taxon>Hexapoda</taxon>
        <taxon>Insecta</taxon>
        <taxon>Pterygota</taxon>
        <taxon>Neoptera</taxon>
        <taxon>Paraneoptera</taxon>
        <taxon>Thysanoptera</taxon>
        <taxon>Terebrantia</taxon>
        <taxon>Thripoidea</taxon>
        <taxon>Thripidae</taxon>
        <taxon>Frankliniella</taxon>
    </lineage>
</organism>
<dbReference type="PROSITE" id="PS50835">
    <property type="entry name" value="IG_LIKE"/>
    <property type="match status" value="1"/>
</dbReference>
<accession>A0A9C6X0U8</accession>